<keyword evidence="2" id="KW-1185">Reference proteome</keyword>
<accession>A0A371F6J8</accession>
<dbReference type="EMBL" id="QJKJ01010353">
    <property type="protein sequence ID" value="RDX73920.1"/>
    <property type="molecule type" value="Genomic_DNA"/>
</dbReference>
<protein>
    <submittedName>
        <fullName evidence="1">Uncharacterized protein</fullName>
    </submittedName>
</protein>
<name>A0A371F6J8_MUCPR</name>
<evidence type="ECO:0000313" key="2">
    <source>
        <dbReference type="Proteomes" id="UP000257109"/>
    </source>
</evidence>
<dbReference type="Proteomes" id="UP000257109">
    <property type="component" value="Unassembled WGS sequence"/>
</dbReference>
<dbReference type="OrthoDB" id="3365801at2759"/>
<proteinExistence type="predicted"/>
<feature type="non-terminal residue" evidence="1">
    <location>
        <position position="1"/>
    </location>
</feature>
<dbReference type="Gene3D" id="3.30.40.10">
    <property type="entry name" value="Zinc/RING finger domain, C3HC4 (zinc finger)"/>
    <property type="match status" value="1"/>
</dbReference>
<reference evidence="1" key="1">
    <citation type="submission" date="2018-05" db="EMBL/GenBank/DDBJ databases">
        <title>Draft genome of Mucuna pruriens seed.</title>
        <authorList>
            <person name="Nnadi N.E."/>
            <person name="Vos R."/>
            <person name="Hasami M.H."/>
            <person name="Devisetty U.K."/>
            <person name="Aguiy J.C."/>
        </authorList>
    </citation>
    <scope>NUCLEOTIDE SEQUENCE [LARGE SCALE GENOMIC DNA]</scope>
    <source>
        <strain evidence="1">JCA_2017</strain>
    </source>
</reference>
<gene>
    <name evidence="1" type="ORF">CR513_46395</name>
</gene>
<evidence type="ECO:0000313" key="1">
    <source>
        <dbReference type="EMBL" id="RDX73920.1"/>
    </source>
</evidence>
<dbReference type="AlphaFoldDB" id="A0A371F6J8"/>
<comment type="caution">
    <text evidence="1">The sequence shown here is derived from an EMBL/GenBank/DDBJ whole genome shotgun (WGS) entry which is preliminary data.</text>
</comment>
<sequence length="156" mass="17466">MEQQRYHYYVSRLNDEHTTIMTVNVAISPPPPSLESQHEEIPLWVEVILYDNNVQAAIEDSMQNFKMILATNKVIYTLLKKSTVMTQSECCSICLEELVNNIECYAMSCNPVFHQSSVSSIMYCDLATNKSPSLKGVTDLPSGPGNYIGPALSPKE</sequence>
<organism evidence="1 2">
    <name type="scientific">Mucuna pruriens</name>
    <name type="common">Velvet bean</name>
    <name type="synonym">Dolichos pruriens</name>
    <dbReference type="NCBI Taxonomy" id="157652"/>
    <lineage>
        <taxon>Eukaryota</taxon>
        <taxon>Viridiplantae</taxon>
        <taxon>Streptophyta</taxon>
        <taxon>Embryophyta</taxon>
        <taxon>Tracheophyta</taxon>
        <taxon>Spermatophyta</taxon>
        <taxon>Magnoliopsida</taxon>
        <taxon>eudicotyledons</taxon>
        <taxon>Gunneridae</taxon>
        <taxon>Pentapetalae</taxon>
        <taxon>rosids</taxon>
        <taxon>fabids</taxon>
        <taxon>Fabales</taxon>
        <taxon>Fabaceae</taxon>
        <taxon>Papilionoideae</taxon>
        <taxon>50 kb inversion clade</taxon>
        <taxon>NPAAA clade</taxon>
        <taxon>indigoferoid/millettioid clade</taxon>
        <taxon>Phaseoleae</taxon>
        <taxon>Mucuna</taxon>
    </lineage>
</organism>
<dbReference type="CDD" id="cd16448">
    <property type="entry name" value="RING-H2"/>
    <property type="match status" value="1"/>
</dbReference>
<dbReference type="InterPro" id="IPR013083">
    <property type="entry name" value="Znf_RING/FYVE/PHD"/>
</dbReference>